<name>A0AB73ZAA8_PHOVU</name>
<protein>
    <submittedName>
        <fullName evidence="2">Uncharacterized protein</fullName>
    </submittedName>
</protein>
<organism evidence="2 3">
    <name type="scientific">Phocaeicola vulgatus</name>
    <name type="common">Bacteroides vulgatus</name>
    <dbReference type="NCBI Taxonomy" id="821"/>
    <lineage>
        <taxon>Bacteria</taxon>
        <taxon>Pseudomonadati</taxon>
        <taxon>Bacteroidota</taxon>
        <taxon>Bacteroidia</taxon>
        <taxon>Bacteroidales</taxon>
        <taxon>Bacteroidaceae</taxon>
        <taxon>Phocaeicola</taxon>
    </lineage>
</organism>
<sequence length="413" mass="48403">MKTYLINTLKNISTINRSLDFVSTVKTSEWTIFNEEKTCIEKFLFVDDEYIYVSVNGKTSSLKWKYIKVNESLIIDDGINKYLFKVIVYNEEIIVLNIDSTNNYSFLINSKSSLKDETYKNIQWYLIRKCGLDILDEKQREIYLEERKKARCRKEEEVRKKELEQKQFAKSFFISASFILVAIVIGYCIHEYIEYKKKHPTLYTTEKQNQIAIDLGLSVKWATCNIGANKPEEYGNYYGWGEPTGTDVFDDSEPVDKLNKRFPARADRFLPPYSIINTSRDIANYNWGEKWRMPTKKEAQELIDKCEIQYHKSIIGKKIVKVIGPNGNFIIIPSAGFLDGTRGNWKLDHHEYSIYLYIGELYSSSVSTYGYENEGAYLFIGDTYDKKYDKVKEKKVNAIERYRMLPVRAVMDK</sequence>
<comment type="caution">
    <text evidence="2">The sequence shown here is derived from an EMBL/GenBank/DDBJ whole genome shotgun (WGS) entry which is preliminary data.</text>
</comment>
<dbReference type="EMBL" id="QROB01000038">
    <property type="protein sequence ID" value="RHK83390.1"/>
    <property type="molecule type" value="Genomic_DNA"/>
</dbReference>
<dbReference type="Proteomes" id="UP000286392">
    <property type="component" value="Unassembled WGS sequence"/>
</dbReference>
<accession>A0AB73ZAA8</accession>
<evidence type="ECO:0000256" key="1">
    <source>
        <dbReference type="SAM" id="Phobius"/>
    </source>
</evidence>
<reference evidence="2 3" key="1">
    <citation type="submission" date="2018-08" db="EMBL/GenBank/DDBJ databases">
        <title>A genome reference for cultivated species of the human gut microbiota.</title>
        <authorList>
            <person name="Zou Y."/>
            <person name="Xue W."/>
            <person name="Luo G."/>
        </authorList>
    </citation>
    <scope>NUCLEOTIDE SEQUENCE [LARGE SCALE GENOMIC DNA]</scope>
    <source>
        <strain evidence="2 3">AF39-8AT</strain>
    </source>
</reference>
<keyword evidence="1" id="KW-1133">Transmembrane helix</keyword>
<evidence type="ECO:0000313" key="2">
    <source>
        <dbReference type="EMBL" id="RHK83390.1"/>
    </source>
</evidence>
<dbReference type="AlphaFoldDB" id="A0AB73ZAA8"/>
<gene>
    <name evidence="2" type="ORF">DW043_19280</name>
</gene>
<dbReference type="RefSeq" id="WP_087339964.1">
    <property type="nucleotide sequence ID" value="NZ_JAKKXC010000044.1"/>
</dbReference>
<proteinExistence type="predicted"/>
<feature type="transmembrane region" description="Helical" evidence="1">
    <location>
        <begin position="168"/>
        <end position="189"/>
    </location>
</feature>
<keyword evidence="1" id="KW-0472">Membrane</keyword>
<evidence type="ECO:0000313" key="3">
    <source>
        <dbReference type="Proteomes" id="UP000286392"/>
    </source>
</evidence>
<keyword evidence="1" id="KW-0812">Transmembrane</keyword>